<gene>
    <name evidence="3" type="ORF">G5S42_15100</name>
</gene>
<accession>A0A7Y6JYA8</accession>
<organism evidence="3 4">
    <name type="scientific">Paraburkholderia youngii</name>
    <dbReference type="NCBI Taxonomy" id="2782701"/>
    <lineage>
        <taxon>Bacteria</taxon>
        <taxon>Pseudomonadati</taxon>
        <taxon>Pseudomonadota</taxon>
        <taxon>Betaproteobacteria</taxon>
        <taxon>Burkholderiales</taxon>
        <taxon>Burkholderiaceae</taxon>
        <taxon>Paraburkholderia</taxon>
    </lineage>
</organism>
<dbReference type="PANTHER" id="PTHR40269:SF1">
    <property type="entry name" value="OUTER MEMBRANE PROTEIN"/>
    <property type="match status" value="1"/>
</dbReference>
<dbReference type="Pfam" id="PF11737">
    <property type="entry name" value="DUF3300"/>
    <property type="match status" value="1"/>
</dbReference>
<evidence type="ECO:0000313" key="3">
    <source>
        <dbReference type="EMBL" id="NUY00986.1"/>
    </source>
</evidence>
<feature type="compositionally biased region" description="Polar residues" evidence="1">
    <location>
        <begin position="337"/>
        <end position="347"/>
    </location>
</feature>
<keyword evidence="2" id="KW-0812">Transmembrane</keyword>
<sequence>MQQVQVVSIASENCLSKIMAVDCRVAMQPEAADEAQGEASMDRDSRARARTIPFATALDDEPRRARRVSHVLGAALLACCGAFSIAVSLAQAPAANAPANAANAPIPAATLDKLVGPIALYPDDLIAIILPASTYPVEIVQADRFLDQYKNNKSLKLNDAWHDPIKALLNYPDIVKNMSTDLDWTIDLGEAVVADQGSVLEAIQRFRRQTQSAGHLKSDDKQVVVVEKEVIKIQPADPQVIYVPQYNPQTVVVASAPVTYAYAPTPYPAYYYPYAPGAALATGLIWGAAITAAWNGGHYETHYGGGGNNNININRERNVERGDRTVNRGDRNVERGNINTGNVNTGDINRGGGRGQGGGTSAWTPDKKPGQVSGISDRSARTQRVGDPPSRGGSAGAGAGGGLAGGNRGGAGGVAGANFAGGGAGGAGGGAGANFAGGGAGAQGRPQPSQRPTASTGARGGDAFSGYGSARDAQANSARGAASRQSAARGGGGGYAGGGGFGGGGGGGFSGGGRGGGGFTPRAGGGGRGGGRR</sequence>
<feature type="compositionally biased region" description="Low complexity" evidence="1">
    <location>
        <begin position="478"/>
        <end position="488"/>
    </location>
</feature>
<name>A0A7Y6JYA8_9BURK</name>
<keyword evidence="2" id="KW-1133">Transmembrane helix</keyword>
<feature type="compositionally biased region" description="Basic and acidic residues" evidence="1">
    <location>
        <begin position="314"/>
        <end position="334"/>
    </location>
</feature>
<dbReference type="InterPro" id="IPR021728">
    <property type="entry name" value="DUF3300"/>
</dbReference>
<proteinExistence type="predicted"/>
<evidence type="ECO:0000313" key="4">
    <source>
        <dbReference type="Proteomes" id="UP000594380"/>
    </source>
</evidence>
<dbReference type="PANTHER" id="PTHR40269">
    <property type="entry name" value="OUTER MEMBRANE PROTEIN-RELATED"/>
    <property type="match status" value="1"/>
</dbReference>
<evidence type="ECO:0000256" key="1">
    <source>
        <dbReference type="SAM" id="MobiDB-lite"/>
    </source>
</evidence>
<reference evidence="3 4" key="1">
    <citation type="submission" date="2020-02" db="EMBL/GenBank/DDBJ databases">
        <title>Paraburkholderia simonii sp. nov. and Paraburkholderia youngii sp. nov. Brazilian and Mexican Mimosa-associated rhizobia.</title>
        <authorList>
            <person name="Mavima L."/>
            <person name="Beukes C.W."/>
            <person name="Chan W.Y."/>
            <person name="Palmer M."/>
            <person name="De Meyer S.E."/>
            <person name="James E.K."/>
            <person name="Venter S.N."/>
            <person name="Steenkamp E.T."/>
        </authorList>
    </citation>
    <scope>NUCLEOTIDE SEQUENCE [LARGE SCALE GENOMIC DNA]</scope>
    <source>
        <strain evidence="3 4">JPY169</strain>
    </source>
</reference>
<feature type="compositionally biased region" description="Polar residues" evidence="1">
    <location>
        <begin position="446"/>
        <end position="456"/>
    </location>
</feature>
<comment type="caution">
    <text evidence="3">The sequence shown here is derived from an EMBL/GenBank/DDBJ whole genome shotgun (WGS) entry which is preliminary data.</text>
</comment>
<feature type="region of interest" description="Disordered" evidence="1">
    <location>
        <begin position="303"/>
        <end position="401"/>
    </location>
</feature>
<keyword evidence="2" id="KW-0472">Membrane</keyword>
<feature type="region of interest" description="Disordered" evidence="1">
    <location>
        <begin position="438"/>
        <end position="533"/>
    </location>
</feature>
<evidence type="ECO:0000256" key="2">
    <source>
        <dbReference type="SAM" id="Phobius"/>
    </source>
</evidence>
<feature type="transmembrane region" description="Helical" evidence="2">
    <location>
        <begin position="71"/>
        <end position="90"/>
    </location>
</feature>
<protein>
    <submittedName>
        <fullName evidence="3">DUF3300 domain-containing protein</fullName>
    </submittedName>
</protein>
<dbReference type="AlphaFoldDB" id="A0A7Y6JYA8"/>
<feature type="compositionally biased region" description="Gly residues" evidence="1">
    <location>
        <begin position="349"/>
        <end position="360"/>
    </location>
</feature>
<feature type="compositionally biased region" description="Gly residues" evidence="1">
    <location>
        <begin position="489"/>
        <end position="533"/>
    </location>
</feature>
<dbReference type="EMBL" id="JAALDK010000001">
    <property type="protein sequence ID" value="NUY00986.1"/>
    <property type="molecule type" value="Genomic_DNA"/>
</dbReference>
<dbReference type="Proteomes" id="UP000594380">
    <property type="component" value="Unassembled WGS sequence"/>
</dbReference>